<accession>A0A3N4LER4</accession>
<comment type="catalytic activity">
    <reaction evidence="2">
        <text>L-threonyl-[protein] + ATP = O-phospho-L-threonyl-[protein] + ADP + H(+)</text>
        <dbReference type="Rhea" id="RHEA:46608"/>
        <dbReference type="Rhea" id="RHEA-COMP:11060"/>
        <dbReference type="Rhea" id="RHEA-COMP:11605"/>
        <dbReference type="ChEBI" id="CHEBI:15378"/>
        <dbReference type="ChEBI" id="CHEBI:30013"/>
        <dbReference type="ChEBI" id="CHEBI:30616"/>
        <dbReference type="ChEBI" id="CHEBI:61977"/>
        <dbReference type="ChEBI" id="CHEBI:456216"/>
        <dbReference type="EC" id="2.7.11.1"/>
    </reaction>
</comment>
<dbReference type="Gene3D" id="1.10.510.10">
    <property type="entry name" value="Transferase(Phosphotransferase) domain 1"/>
    <property type="match status" value="1"/>
</dbReference>
<evidence type="ECO:0000256" key="3">
    <source>
        <dbReference type="ARBA" id="ARBA00048679"/>
    </source>
</evidence>
<dbReference type="OrthoDB" id="4062651at2759"/>
<dbReference type="SUPFAM" id="SSF56112">
    <property type="entry name" value="Protein kinase-like (PK-like)"/>
    <property type="match status" value="1"/>
</dbReference>
<dbReference type="PROSITE" id="PS00109">
    <property type="entry name" value="PROTEIN_KINASE_TYR"/>
    <property type="match status" value="1"/>
</dbReference>
<gene>
    <name evidence="6" type="ORF">L211DRAFT_851704</name>
</gene>
<organism evidence="6 7">
    <name type="scientific">Terfezia boudieri ATCC MYA-4762</name>
    <dbReference type="NCBI Taxonomy" id="1051890"/>
    <lineage>
        <taxon>Eukaryota</taxon>
        <taxon>Fungi</taxon>
        <taxon>Dikarya</taxon>
        <taxon>Ascomycota</taxon>
        <taxon>Pezizomycotina</taxon>
        <taxon>Pezizomycetes</taxon>
        <taxon>Pezizales</taxon>
        <taxon>Pezizaceae</taxon>
        <taxon>Terfezia</taxon>
    </lineage>
</organism>
<dbReference type="InterPro" id="IPR008266">
    <property type="entry name" value="Tyr_kinase_AS"/>
</dbReference>
<dbReference type="EC" id="2.7.11.1" evidence="1"/>
<dbReference type="Proteomes" id="UP000267821">
    <property type="component" value="Unassembled WGS sequence"/>
</dbReference>
<dbReference type="InParanoid" id="A0A3N4LER4"/>
<dbReference type="Pfam" id="PF17667">
    <property type="entry name" value="Pkinase_fungal"/>
    <property type="match status" value="1"/>
</dbReference>
<feature type="domain" description="DUF6826" evidence="5">
    <location>
        <begin position="96"/>
        <end position="164"/>
    </location>
</feature>
<dbReference type="AlphaFoldDB" id="A0A3N4LER4"/>
<evidence type="ECO:0000256" key="2">
    <source>
        <dbReference type="ARBA" id="ARBA00047899"/>
    </source>
</evidence>
<dbReference type="InterPro" id="IPR040976">
    <property type="entry name" value="Pkinase_fungal"/>
</dbReference>
<dbReference type="InterPro" id="IPR049229">
    <property type="entry name" value="DUF6826"/>
</dbReference>
<sequence length="525" mass="58786">MGLREQVNYFRSIWFATKSVYLATGGRSMTRADAWKNEPVKSLLCPELVHTHALTAVEEGDVAKVVKDLMDEPENKEGTYYTFIQNGLSPLLPACSVIDSSKQRYLLGESPDISICIQGLRKAHKLATHGIIEVKRRKENIDAPEFLGQVKDYLLDLLQAQPTRNDFWAFITNISEIFLVECQRKDTQPGHRADSSYHLVKYGPLSWVQMIHYIRGVTSAPNMGCKPLPFSPTLGLAEELIGGSDKWRIGRFKVPENPDSDMVVKVSLRKAGHCHIQELEILRHLKGCMDTSSNVPEGICKLVWDPAHNLGENECLFNDIDQTPRVQFGLTPVGTALRLDVFKNMDSFQKCISGLLDALQWLHQTAVVIHRDIRVANVVLLQSSPTPVLIDFDCAIQLPVSSDPPLEAKLTTYSGGVICIPERVVEEAIKGRVPVTDVIYNPRIEDDYCALVLLVLELVFPKRYKTFPGKKVNADGGRSCLVALHRLHKDLAVNPTWGHLWDKAKRGAISELHDLASVTLWIEEA</sequence>
<evidence type="ECO:0000313" key="6">
    <source>
        <dbReference type="EMBL" id="RPB21196.1"/>
    </source>
</evidence>
<keyword evidence="7" id="KW-1185">Reference proteome</keyword>
<dbReference type="Pfam" id="PF20713">
    <property type="entry name" value="DUF6826"/>
    <property type="match status" value="1"/>
</dbReference>
<dbReference type="EMBL" id="ML121562">
    <property type="protein sequence ID" value="RPB21196.1"/>
    <property type="molecule type" value="Genomic_DNA"/>
</dbReference>
<evidence type="ECO:0000259" key="5">
    <source>
        <dbReference type="Pfam" id="PF20713"/>
    </source>
</evidence>
<dbReference type="GO" id="GO:0004674">
    <property type="term" value="F:protein serine/threonine kinase activity"/>
    <property type="evidence" value="ECO:0007669"/>
    <property type="project" value="UniProtKB-EC"/>
</dbReference>
<feature type="domain" description="Fungal-type protein kinase" evidence="4">
    <location>
        <begin position="339"/>
        <end position="403"/>
    </location>
</feature>
<dbReference type="InterPro" id="IPR011009">
    <property type="entry name" value="Kinase-like_dom_sf"/>
</dbReference>
<name>A0A3N4LER4_9PEZI</name>
<comment type="catalytic activity">
    <reaction evidence="3">
        <text>L-seryl-[protein] + ATP = O-phospho-L-seryl-[protein] + ADP + H(+)</text>
        <dbReference type="Rhea" id="RHEA:17989"/>
        <dbReference type="Rhea" id="RHEA-COMP:9863"/>
        <dbReference type="Rhea" id="RHEA-COMP:11604"/>
        <dbReference type="ChEBI" id="CHEBI:15378"/>
        <dbReference type="ChEBI" id="CHEBI:29999"/>
        <dbReference type="ChEBI" id="CHEBI:30616"/>
        <dbReference type="ChEBI" id="CHEBI:83421"/>
        <dbReference type="ChEBI" id="CHEBI:456216"/>
        <dbReference type="EC" id="2.7.11.1"/>
    </reaction>
</comment>
<reference evidence="6 7" key="1">
    <citation type="journal article" date="2018" name="Nat. Ecol. Evol.">
        <title>Pezizomycetes genomes reveal the molecular basis of ectomycorrhizal truffle lifestyle.</title>
        <authorList>
            <person name="Murat C."/>
            <person name="Payen T."/>
            <person name="Noel B."/>
            <person name="Kuo A."/>
            <person name="Morin E."/>
            <person name="Chen J."/>
            <person name="Kohler A."/>
            <person name="Krizsan K."/>
            <person name="Balestrini R."/>
            <person name="Da Silva C."/>
            <person name="Montanini B."/>
            <person name="Hainaut M."/>
            <person name="Levati E."/>
            <person name="Barry K.W."/>
            <person name="Belfiori B."/>
            <person name="Cichocki N."/>
            <person name="Clum A."/>
            <person name="Dockter R.B."/>
            <person name="Fauchery L."/>
            <person name="Guy J."/>
            <person name="Iotti M."/>
            <person name="Le Tacon F."/>
            <person name="Lindquist E.A."/>
            <person name="Lipzen A."/>
            <person name="Malagnac F."/>
            <person name="Mello A."/>
            <person name="Molinier V."/>
            <person name="Miyauchi S."/>
            <person name="Poulain J."/>
            <person name="Riccioni C."/>
            <person name="Rubini A."/>
            <person name="Sitrit Y."/>
            <person name="Splivallo R."/>
            <person name="Traeger S."/>
            <person name="Wang M."/>
            <person name="Zifcakova L."/>
            <person name="Wipf D."/>
            <person name="Zambonelli A."/>
            <person name="Paolocci F."/>
            <person name="Nowrousian M."/>
            <person name="Ottonello S."/>
            <person name="Baldrian P."/>
            <person name="Spatafora J.W."/>
            <person name="Henrissat B."/>
            <person name="Nagy L.G."/>
            <person name="Aury J.M."/>
            <person name="Wincker P."/>
            <person name="Grigoriev I.V."/>
            <person name="Bonfante P."/>
            <person name="Martin F.M."/>
        </authorList>
    </citation>
    <scope>NUCLEOTIDE SEQUENCE [LARGE SCALE GENOMIC DNA]</scope>
    <source>
        <strain evidence="6 7">ATCC MYA-4762</strain>
    </source>
</reference>
<evidence type="ECO:0000313" key="7">
    <source>
        <dbReference type="Proteomes" id="UP000267821"/>
    </source>
</evidence>
<proteinExistence type="predicted"/>
<evidence type="ECO:0000256" key="1">
    <source>
        <dbReference type="ARBA" id="ARBA00012513"/>
    </source>
</evidence>
<protein>
    <recommendedName>
        <fullName evidence="1">non-specific serine/threonine protein kinase</fullName>
        <ecNumber evidence="1">2.7.11.1</ecNumber>
    </recommendedName>
</protein>
<evidence type="ECO:0000259" key="4">
    <source>
        <dbReference type="Pfam" id="PF17667"/>
    </source>
</evidence>